<evidence type="ECO:0000256" key="3">
    <source>
        <dbReference type="ARBA" id="ARBA00022741"/>
    </source>
</evidence>
<dbReference type="Pfam" id="PF00293">
    <property type="entry name" value="NUDIX"/>
    <property type="match status" value="1"/>
</dbReference>
<proteinExistence type="inferred from homology"/>
<dbReference type="InterPro" id="IPR015797">
    <property type="entry name" value="NUDIX_hydrolase-like_dom_sf"/>
</dbReference>
<dbReference type="PANTHER" id="PTHR21340:SF0">
    <property type="entry name" value="BIS(5'-NUCLEOSYL)-TETRAPHOSPHATASE [ASYMMETRICAL]"/>
    <property type="match status" value="1"/>
</dbReference>
<accession>A0A9E2F164</accession>
<evidence type="ECO:0000313" key="7">
    <source>
        <dbReference type="EMBL" id="MBT9145124.1"/>
    </source>
</evidence>
<comment type="caution">
    <text evidence="7">The sequence shown here is derived from an EMBL/GenBank/DDBJ whole genome shotgun (WGS) entry which is preliminary data.</text>
</comment>
<name>A0A9E2F164_PSYF1</name>
<dbReference type="CDD" id="cd03428">
    <property type="entry name" value="NUDIX_Ap4A_Nudt2"/>
    <property type="match status" value="1"/>
</dbReference>
<dbReference type="InterPro" id="IPR051325">
    <property type="entry name" value="Nudix_hydrolase_domain"/>
</dbReference>
<evidence type="ECO:0000313" key="8">
    <source>
        <dbReference type="Proteomes" id="UP000811545"/>
    </source>
</evidence>
<evidence type="ECO:0000256" key="1">
    <source>
        <dbReference type="ARBA" id="ARBA00005582"/>
    </source>
</evidence>
<dbReference type="InterPro" id="IPR003565">
    <property type="entry name" value="Tetra_PHTase"/>
</dbReference>
<dbReference type="SUPFAM" id="SSF55811">
    <property type="entry name" value="Nudix"/>
    <property type="match status" value="1"/>
</dbReference>
<keyword evidence="4 7" id="KW-0378">Hydrolase</keyword>
<organism evidence="7 8">
    <name type="scientific">Psychracetigena formicireducens</name>
    <dbReference type="NCBI Taxonomy" id="2986056"/>
    <lineage>
        <taxon>Bacteria</taxon>
        <taxon>Bacillati</taxon>
        <taxon>Candidatus Lithacetigenota</taxon>
        <taxon>Candidatus Psychracetigena</taxon>
    </lineage>
</organism>
<dbReference type="InterPro" id="IPR000086">
    <property type="entry name" value="NUDIX_hydrolase_dom"/>
</dbReference>
<dbReference type="AlphaFoldDB" id="A0A9E2F164"/>
<evidence type="ECO:0000256" key="4">
    <source>
        <dbReference type="ARBA" id="ARBA00022801"/>
    </source>
</evidence>
<evidence type="ECO:0000256" key="2">
    <source>
        <dbReference type="ARBA" id="ARBA00018911"/>
    </source>
</evidence>
<feature type="domain" description="Nudix hydrolase" evidence="6">
    <location>
        <begin position="2"/>
        <end position="132"/>
    </location>
</feature>
<dbReference type="EMBL" id="QLTW01000051">
    <property type="protein sequence ID" value="MBT9145124.1"/>
    <property type="molecule type" value="Genomic_DNA"/>
</dbReference>
<comment type="similarity">
    <text evidence="1">Belongs to the Nudix hydrolase family.</text>
</comment>
<dbReference type="Proteomes" id="UP000811545">
    <property type="component" value="Unassembled WGS sequence"/>
</dbReference>
<dbReference type="GO" id="GO:0000166">
    <property type="term" value="F:nucleotide binding"/>
    <property type="evidence" value="ECO:0007669"/>
    <property type="project" value="UniProtKB-KW"/>
</dbReference>
<sequence length="143" mass="17308">MLDERSVGAIVFRKGKRLEFLLLQYEGGYWDFVKGKREKGERSRETLLRELKEETSLEDAKLLNDFKERITYIYKLGSERVLKEVVFYLTRVKAREVKISHEHIDFGWYEYEEALKKLTYKNTRDVLKKAYQFIVDREEEILK</sequence>
<protein>
    <recommendedName>
        <fullName evidence="2">Bis(5'-nucleosyl)-tetraphosphatase [asymmetrical]</fullName>
    </recommendedName>
    <alternativeName>
        <fullName evidence="5">Diadenosine 5',5'''-P1,P4-tetraphosphate asymmetrical hydrolase</fullName>
    </alternativeName>
</protein>
<dbReference type="GO" id="GO:0006754">
    <property type="term" value="P:ATP biosynthetic process"/>
    <property type="evidence" value="ECO:0007669"/>
    <property type="project" value="TreeGrafter"/>
</dbReference>
<evidence type="ECO:0000256" key="5">
    <source>
        <dbReference type="ARBA" id="ARBA00032644"/>
    </source>
</evidence>
<reference evidence="7 8" key="1">
    <citation type="journal article" date="2021" name="bioRxiv">
        <title>Unique metabolic strategies in Hadean analogues reveal hints for primordial physiology.</title>
        <authorList>
            <person name="Nobu M.K."/>
            <person name="Nakai R."/>
            <person name="Tamazawa S."/>
            <person name="Mori H."/>
            <person name="Toyoda A."/>
            <person name="Ijiri A."/>
            <person name="Suzuki S."/>
            <person name="Kurokawa K."/>
            <person name="Kamagata Y."/>
            <person name="Tamaki H."/>
        </authorList>
    </citation>
    <scope>NUCLEOTIDE SEQUENCE [LARGE SCALE GENOMIC DNA]</scope>
    <source>
        <strain evidence="7">BS525</strain>
    </source>
</reference>
<dbReference type="Gene3D" id="3.90.79.10">
    <property type="entry name" value="Nucleoside Triphosphate Pyrophosphohydrolase"/>
    <property type="match status" value="1"/>
</dbReference>
<evidence type="ECO:0000259" key="6">
    <source>
        <dbReference type="PROSITE" id="PS51462"/>
    </source>
</evidence>
<dbReference type="GO" id="GO:0006167">
    <property type="term" value="P:AMP biosynthetic process"/>
    <property type="evidence" value="ECO:0007669"/>
    <property type="project" value="TreeGrafter"/>
</dbReference>
<dbReference type="PROSITE" id="PS51462">
    <property type="entry name" value="NUDIX"/>
    <property type="match status" value="1"/>
</dbReference>
<dbReference type="GO" id="GO:0004081">
    <property type="term" value="F:bis(5'-nucleosyl)-tetraphosphatase (asymmetrical) activity"/>
    <property type="evidence" value="ECO:0007669"/>
    <property type="project" value="TreeGrafter"/>
</dbReference>
<gene>
    <name evidence="7" type="primary">ndx1</name>
    <name evidence="7" type="ORF">DDT42_00994</name>
</gene>
<dbReference type="PANTHER" id="PTHR21340">
    <property type="entry name" value="DIADENOSINE 5,5-P1,P4-TETRAPHOSPHATE PYROPHOSPHOHYDROLASE MUTT"/>
    <property type="match status" value="1"/>
</dbReference>
<keyword evidence="3" id="KW-0547">Nucleotide-binding</keyword>